<name>A0A9D3NF25_9TELE</name>
<feature type="region of interest" description="Disordered" evidence="1">
    <location>
        <begin position="160"/>
        <end position="182"/>
    </location>
</feature>
<gene>
    <name evidence="3" type="ORF">KOW79_016237</name>
</gene>
<feature type="chain" id="PRO_5039170880" evidence="2">
    <location>
        <begin position="19"/>
        <end position="251"/>
    </location>
</feature>
<organism evidence="3 4">
    <name type="scientific">Hemibagrus wyckioides</name>
    <dbReference type="NCBI Taxonomy" id="337641"/>
    <lineage>
        <taxon>Eukaryota</taxon>
        <taxon>Metazoa</taxon>
        <taxon>Chordata</taxon>
        <taxon>Craniata</taxon>
        <taxon>Vertebrata</taxon>
        <taxon>Euteleostomi</taxon>
        <taxon>Actinopterygii</taxon>
        <taxon>Neopterygii</taxon>
        <taxon>Teleostei</taxon>
        <taxon>Ostariophysi</taxon>
        <taxon>Siluriformes</taxon>
        <taxon>Bagridae</taxon>
        <taxon>Hemibagrus</taxon>
    </lineage>
</organism>
<dbReference type="AlphaFoldDB" id="A0A9D3NF25"/>
<evidence type="ECO:0000256" key="1">
    <source>
        <dbReference type="SAM" id="MobiDB-lite"/>
    </source>
</evidence>
<protein>
    <submittedName>
        <fullName evidence="3">Uncharacterized protein</fullName>
    </submittedName>
</protein>
<evidence type="ECO:0000313" key="4">
    <source>
        <dbReference type="Proteomes" id="UP000824219"/>
    </source>
</evidence>
<comment type="caution">
    <text evidence="3">The sequence shown here is derived from an EMBL/GenBank/DDBJ whole genome shotgun (WGS) entry which is preliminary data.</text>
</comment>
<sequence>MGMARVQYAVLLLTLAIAVQEYHGKAEKIRCTSQTPCFDLLIVERMAHRLSKDVPGADNDNILLKSKTFDKIRHKKYLHSCVLEKIIEFYENVLSSVQYIQNNHLDLIFTLDRVRNCTYKVKRCDRLYQKANQQADLEIAEADMSAQEVAIFQLQKLNHANENISEKPPPPVTSGKQTDEAYDKQCSLQTTDPTLFKATAQRQKETHEHQLRKRMYIACKAEDLLGEVLSRKKIPQLSKDQQHINKKKKGL</sequence>
<evidence type="ECO:0000256" key="2">
    <source>
        <dbReference type="SAM" id="SignalP"/>
    </source>
</evidence>
<proteinExistence type="predicted"/>
<feature type="signal peptide" evidence="2">
    <location>
        <begin position="1"/>
        <end position="18"/>
    </location>
</feature>
<accession>A0A9D3NF25</accession>
<keyword evidence="4" id="KW-1185">Reference proteome</keyword>
<dbReference type="OrthoDB" id="8846145at2759"/>
<dbReference type="EMBL" id="JAHKSW010000019">
    <property type="protein sequence ID" value="KAG7320384.1"/>
    <property type="molecule type" value="Genomic_DNA"/>
</dbReference>
<dbReference type="Proteomes" id="UP000824219">
    <property type="component" value="Linkage Group LG19"/>
</dbReference>
<keyword evidence="2" id="KW-0732">Signal</keyword>
<evidence type="ECO:0000313" key="3">
    <source>
        <dbReference type="EMBL" id="KAG7320384.1"/>
    </source>
</evidence>
<reference evidence="3 4" key="1">
    <citation type="submission" date="2021-06" db="EMBL/GenBank/DDBJ databases">
        <title>Chromosome-level genome assembly of the red-tail catfish (Hemibagrus wyckioides).</title>
        <authorList>
            <person name="Shao F."/>
        </authorList>
    </citation>
    <scope>NUCLEOTIDE SEQUENCE [LARGE SCALE GENOMIC DNA]</scope>
    <source>
        <strain evidence="3">EC202008001</strain>
        <tissue evidence="3">Blood</tissue>
    </source>
</reference>